<evidence type="ECO:0008006" key="3">
    <source>
        <dbReference type="Google" id="ProtNLM"/>
    </source>
</evidence>
<organism evidence="1 2">
    <name type="scientific">Viridibacillus soli</name>
    <dbReference type="NCBI Taxonomy" id="2798301"/>
    <lineage>
        <taxon>Bacteria</taxon>
        <taxon>Bacillati</taxon>
        <taxon>Bacillota</taxon>
        <taxon>Bacilli</taxon>
        <taxon>Bacillales</taxon>
        <taxon>Caryophanaceae</taxon>
        <taxon>Viridibacillus</taxon>
    </lineage>
</organism>
<dbReference type="EMBL" id="JAEOAH010000045">
    <property type="protein sequence ID" value="MBK3496946.1"/>
    <property type="molecule type" value="Genomic_DNA"/>
</dbReference>
<reference evidence="1 2" key="1">
    <citation type="submission" date="2020-12" db="EMBL/GenBank/DDBJ databases">
        <title>YIM B01967 draft genome.</title>
        <authorList>
            <person name="Yan X."/>
        </authorList>
    </citation>
    <scope>NUCLEOTIDE SEQUENCE [LARGE SCALE GENOMIC DNA]</scope>
    <source>
        <strain evidence="1 2">YIM B01967</strain>
    </source>
</reference>
<proteinExistence type="predicted"/>
<comment type="caution">
    <text evidence="1">The sequence shown here is derived from an EMBL/GenBank/DDBJ whole genome shotgun (WGS) entry which is preliminary data.</text>
</comment>
<evidence type="ECO:0000313" key="2">
    <source>
        <dbReference type="Proteomes" id="UP000618943"/>
    </source>
</evidence>
<sequence length="208" mass="23137">MKRLLLATCLAAVAIAGCSETTEKEISKNSIQHLELTGRESSLIQAIAGSSNNPIFLHEFKVEEKWKSLSIWLEKYEYGQLKDKDLARIYVGIKEKGDLVVSFRKTPGESSDTIVKIAVLDDKGSSSTETSIKLPKYDSFAWGEVVTDKVELAQDMILAQMIFPDNDESISIGHTDLYNDPVALVEATTDYPAVYFVRCSFSEKDKGE</sequence>
<name>A0ABS1HC34_9BACL</name>
<evidence type="ECO:0000313" key="1">
    <source>
        <dbReference type="EMBL" id="MBK3496946.1"/>
    </source>
</evidence>
<protein>
    <recommendedName>
        <fullName evidence="3">Lipoprotein</fullName>
    </recommendedName>
</protein>
<accession>A0ABS1HC34</accession>
<dbReference type="Proteomes" id="UP000618943">
    <property type="component" value="Unassembled WGS sequence"/>
</dbReference>
<keyword evidence="2" id="KW-1185">Reference proteome</keyword>
<gene>
    <name evidence="1" type="ORF">JFL43_19200</name>
</gene>
<dbReference type="PROSITE" id="PS51257">
    <property type="entry name" value="PROKAR_LIPOPROTEIN"/>
    <property type="match status" value="1"/>
</dbReference>
<dbReference type="RefSeq" id="WP_200750265.1">
    <property type="nucleotide sequence ID" value="NZ_JAEOAH010000045.1"/>
</dbReference>